<dbReference type="EMBL" id="BOQN01000067">
    <property type="protein sequence ID" value="GIM93513.1"/>
    <property type="molecule type" value="Genomic_DNA"/>
</dbReference>
<dbReference type="SUPFAM" id="SSF89372">
    <property type="entry name" value="Fucose-specific lectin"/>
    <property type="match status" value="1"/>
</dbReference>
<dbReference type="RefSeq" id="WP_213009330.1">
    <property type="nucleotide sequence ID" value="NZ_BOQN01000067.1"/>
</dbReference>
<evidence type="ECO:0000313" key="2">
    <source>
        <dbReference type="EMBL" id="GIM93513.1"/>
    </source>
</evidence>
<name>A0A919W6S5_9ACTN</name>
<protein>
    <recommendedName>
        <fullName evidence="4">Right handed beta helix domain-containing protein</fullName>
    </recommendedName>
</protein>
<dbReference type="Proteomes" id="UP000677082">
    <property type="component" value="Unassembled WGS sequence"/>
</dbReference>
<evidence type="ECO:0008006" key="4">
    <source>
        <dbReference type="Google" id="ProtNLM"/>
    </source>
</evidence>
<reference evidence="2 3" key="1">
    <citation type="submission" date="2021-03" db="EMBL/GenBank/DDBJ databases">
        <title>Whole genome shotgun sequence of Actinoplanes toevensis NBRC 105298.</title>
        <authorList>
            <person name="Komaki H."/>
            <person name="Tamura T."/>
        </authorList>
    </citation>
    <scope>NUCLEOTIDE SEQUENCE [LARGE SCALE GENOMIC DNA]</scope>
    <source>
        <strain evidence="2 3">NBRC 105298</strain>
    </source>
</reference>
<feature type="chain" id="PRO_5037295527" description="Right handed beta helix domain-containing protein" evidence="1">
    <location>
        <begin position="25"/>
        <end position="743"/>
    </location>
</feature>
<evidence type="ECO:0000256" key="1">
    <source>
        <dbReference type="SAM" id="SignalP"/>
    </source>
</evidence>
<keyword evidence="1" id="KW-0732">Signal</keyword>
<dbReference type="InterPro" id="IPR012334">
    <property type="entry name" value="Pectin_lyas_fold"/>
</dbReference>
<dbReference type="Gene3D" id="2.160.20.10">
    <property type="entry name" value="Single-stranded right-handed beta-helix, Pectin lyase-like"/>
    <property type="match status" value="1"/>
</dbReference>
<proteinExistence type="predicted"/>
<sequence length="743" mass="75365">MKLFVSMAGLVVAGTLVVAGPAQAGPAPGGAANPVLGTNPSIAVASSGAWRIAFQANDGKLWTRSSTGAAGQAGTGHLVAPHTSPSIVALPNGAFQVAYQTADAVLGLVAADGTVSGLGLGMAAGTSPSMAANAAGDWTIAFVANDGKLWTRTSAGTAGPVGAGHPVAAGTSPSAVALPDGGFEIAYQTADGLLGTVAPSGAVTGLGLGMAAGTSPSIAARAGGWQIGFQANDGTLWTRTSAGAASRATGAARTMMPGSAPSVIADPAGGYRILYQTSDGLLGQVTPDGTATGLGLGVLGGTSPSAAAGAGGWQVAFQANNGKLWFRSAEGTATDLGLGMTTFFGITSGAQLEQFLQGIATPRAVVLVAGGVELDLSGLESLPIAAGVLLAGDRSVNPRGPRLRTTTFPRRLFEIGTESGATADDVRISGLRFDGGASSDPYASVGTTDADGVTVWSSTGVEIDHSEFSRWRGSAINVHDGLGRINRGNAGTVHVHDNYLHDNQHPTVDSWDPTASGHGAGYGVTLADGAYALIERNVFSDNRHSITGDGKVGTGYLAYRNLLLHAGIDSRKLGYVHYNHLIDMHGRNDCGAAHYNCGPAGEYADIQYNAVADTDGTSIMLRGTPTDQMNVEHNVFRHTIEFATAVTDGALDQTETGLHAGLGNTFGTSAFDERKSCDFDADGTADPFMATGVTWWYASSAQGGRWVYLDQSAARVAAVQLGDVNGDGRCDVVAGGSVFVNQR</sequence>
<dbReference type="SUPFAM" id="SSF51126">
    <property type="entry name" value="Pectin lyase-like"/>
    <property type="match status" value="1"/>
</dbReference>
<feature type="signal peptide" evidence="1">
    <location>
        <begin position="1"/>
        <end position="24"/>
    </location>
</feature>
<dbReference type="InterPro" id="IPR011050">
    <property type="entry name" value="Pectin_lyase_fold/virulence"/>
</dbReference>
<dbReference type="SMART" id="SM00710">
    <property type="entry name" value="PbH1"/>
    <property type="match status" value="5"/>
</dbReference>
<organism evidence="2 3">
    <name type="scientific">Paractinoplanes toevensis</name>
    <dbReference type="NCBI Taxonomy" id="571911"/>
    <lineage>
        <taxon>Bacteria</taxon>
        <taxon>Bacillati</taxon>
        <taxon>Actinomycetota</taxon>
        <taxon>Actinomycetes</taxon>
        <taxon>Micromonosporales</taxon>
        <taxon>Micromonosporaceae</taxon>
        <taxon>Paractinoplanes</taxon>
    </lineage>
</organism>
<gene>
    <name evidence="2" type="ORF">Ato02nite_053060</name>
</gene>
<evidence type="ECO:0000313" key="3">
    <source>
        <dbReference type="Proteomes" id="UP000677082"/>
    </source>
</evidence>
<dbReference type="InterPro" id="IPR006626">
    <property type="entry name" value="PbH1"/>
</dbReference>
<keyword evidence="3" id="KW-1185">Reference proteome</keyword>
<accession>A0A919W6S5</accession>
<dbReference type="AlphaFoldDB" id="A0A919W6S5"/>
<comment type="caution">
    <text evidence="2">The sequence shown here is derived from an EMBL/GenBank/DDBJ whole genome shotgun (WGS) entry which is preliminary data.</text>
</comment>